<evidence type="ECO:0000259" key="3">
    <source>
        <dbReference type="Pfam" id="PF00892"/>
    </source>
</evidence>
<sequence length="320" mass="33831">MTDAARVKATVIGLSAVLMWATLGLFGAGSGRVPPFLLNALCFGISGSLALVWLLATGKLKLLRQPLRVWAFGTFGLFGFHFFYFTAIRNAPPVEANLINYTWPLLIVLFSAFLPGEKLRLHHVIGTILGLAGAVLLISGGEGLSFSGGSALGYAAAVTSSLFWSSYSVLSRRLGAVPTEAVAGFCLLTALLSALCHVMLEETVWPSGSLEWASLLALALFPVGLAFFTWDIGVKRGDIQVLGAAAYSAPLLSTLLLIAFGFGALTFSVAIACVAITIGAVIAAKDMIFRKRQRKRTGEQADDAGLPPSEHSTSRRDPLG</sequence>
<accession>A0A2S3UZD7</accession>
<keyword evidence="2" id="KW-0472">Membrane</keyword>
<feature type="transmembrane region" description="Helical" evidence="2">
    <location>
        <begin position="151"/>
        <end position="170"/>
    </location>
</feature>
<keyword evidence="5" id="KW-1185">Reference proteome</keyword>
<feature type="transmembrane region" description="Helical" evidence="2">
    <location>
        <begin position="36"/>
        <end position="55"/>
    </location>
</feature>
<dbReference type="Proteomes" id="UP000236959">
    <property type="component" value="Unassembled WGS sequence"/>
</dbReference>
<feature type="transmembrane region" description="Helical" evidence="2">
    <location>
        <begin position="242"/>
        <end position="263"/>
    </location>
</feature>
<feature type="transmembrane region" description="Helical" evidence="2">
    <location>
        <begin position="269"/>
        <end position="288"/>
    </location>
</feature>
<dbReference type="OrthoDB" id="9795732at2"/>
<keyword evidence="2" id="KW-1133">Transmembrane helix</keyword>
<evidence type="ECO:0000313" key="4">
    <source>
        <dbReference type="EMBL" id="POF32829.1"/>
    </source>
</evidence>
<reference evidence="4 5" key="1">
    <citation type="submission" date="2018-01" db="EMBL/GenBank/DDBJ databases">
        <title>Genomic Encyclopedia of Archaeal and Bacterial Type Strains, Phase II (KMG-II): from individual species to whole genera.</title>
        <authorList>
            <person name="Goeker M."/>
        </authorList>
    </citation>
    <scope>NUCLEOTIDE SEQUENCE [LARGE SCALE GENOMIC DNA]</scope>
    <source>
        <strain evidence="4 5">DSM 17023</strain>
    </source>
</reference>
<protein>
    <submittedName>
        <fullName evidence="4">Drug/metabolite transporter (DMT)-like permease</fullName>
    </submittedName>
</protein>
<dbReference type="InterPro" id="IPR037185">
    <property type="entry name" value="EmrE-like"/>
</dbReference>
<feature type="transmembrane region" description="Helical" evidence="2">
    <location>
        <begin position="121"/>
        <end position="139"/>
    </location>
</feature>
<feature type="transmembrane region" description="Helical" evidence="2">
    <location>
        <begin position="67"/>
        <end position="86"/>
    </location>
</feature>
<dbReference type="RefSeq" id="WP_103221811.1">
    <property type="nucleotide sequence ID" value="NZ_PPCN01000002.1"/>
</dbReference>
<dbReference type="EMBL" id="PPCN01000002">
    <property type="protein sequence ID" value="POF32829.1"/>
    <property type="molecule type" value="Genomic_DNA"/>
</dbReference>
<dbReference type="PANTHER" id="PTHR22911">
    <property type="entry name" value="ACYL-MALONYL CONDENSING ENZYME-RELATED"/>
    <property type="match status" value="1"/>
</dbReference>
<feature type="transmembrane region" description="Helical" evidence="2">
    <location>
        <begin position="212"/>
        <end position="230"/>
    </location>
</feature>
<feature type="domain" description="EamA" evidence="3">
    <location>
        <begin position="11"/>
        <end position="138"/>
    </location>
</feature>
<gene>
    <name evidence="4" type="ORF">CLV41_102234</name>
</gene>
<name>A0A2S3UZD7_9HYPH</name>
<dbReference type="GO" id="GO:0016020">
    <property type="term" value="C:membrane"/>
    <property type="evidence" value="ECO:0007669"/>
    <property type="project" value="InterPro"/>
</dbReference>
<feature type="transmembrane region" description="Helical" evidence="2">
    <location>
        <begin position="12"/>
        <end position="30"/>
    </location>
</feature>
<proteinExistence type="predicted"/>
<dbReference type="InterPro" id="IPR000620">
    <property type="entry name" value="EamA_dom"/>
</dbReference>
<evidence type="ECO:0000256" key="2">
    <source>
        <dbReference type="SAM" id="Phobius"/>
    </source>
</evidence>
<dbReference type="PANTHER" id="PTHR22911:SF76">
    <property type="entry name" value="EAMA DOMAIN-CONTAINING PROTEIN"/>
    <property type="match status" value="1"/>
</dbReference>
<dbReference type="Pfam" id="PF00892">
    <property type="entry name" value="EamA"/>
    <property type="match status" value="2"/>
</dbReference>
<feature type="region of interest" description="Disordered" evidence="1">
    <location>
        <begin position="294"/>
        <end position="320"/>
    </location>
</feature>
<evidence type="ECO:0000256" key="1">
    <source>
        <dbReference type="SAM" id="MobiDB-lite"/>
    </source>
</evidence>
<feature type="domain" description="EamA" evidence="3">
    <location>
        <begin position="152"/>
        <end position="282"/>
    </location>
</feature>
<evidence type="ECO:0000313" key="5">
    <source>
        <dbReference type="Proteomes" id="UP000236959"/>
    </source>
</evidence>
<dbReference type="AlphaFoldDB" id="A0A2S3UZD7"/>
<feature type="transmembrane region" description="Helical" evidence="2">
    <location>
        <begin position="182"/>
        <end position="200"/>
    </location>
</feature>
<dbReference type="SUPFAM" id="SSF103481">
    <property type="entry name" value="Multidrug resistance efflux transporter EmrE"/>
    <property type="match status" value="1"/>
</dbReference>
<organism evidence="4 5">
    <name type="scientific">Roseibium marinum</name>
    <dbReference type="NCBI Taxonomy" id="281252"/>
    <lineage>
        <taxon>Bacteria</taxon>
        <taxon>Pseudomonadati</taxon>
        <taxon>Pseudomonadota</taxon>
        <taxon>Alphaproteobacteria</taxon>
        <taxon>Hyphomicrobiales</taxon>
        <taxon>Stappiaceae</taxon>
        <taxon>Roseibium</taxon>
    </lineage>
</organism>
<comment type="caution">
    <text evidence="4">The sequence shown here is derived from an EMBL/GenBank/DDBJ whole genome shotgun (WGS) entry which is preliminary data.</text>
</comment>
<keyword evidence="2" id="KW-0812">Transmembrane</keyword>
<feature type="transmembrane region" description="Helical" evidence="2">
    <location>
        <begin position="98"/>
        <end position="114"/>
    </location>
</feature>